<feature type="compositionally biased region" description="Polar residues" evidence="1">
    <location>
        <begin position="376"/>
        <end position="390"/>
    </location>
</feature>
<evidence type="ECO:0000313" key="3">
    <source>
        <dbReference type="EMBL" id="VDI63567.1"/>
    </source>
</evidence>
<feature type="transmembrane region" description="Helical" evidence="2">
    <location>
        <begin position="142"/>
        <end position="163"/>
    </location>
</feature>
<feature type="compositionally biased region" description="Basic and acidic residues" evidence="1">
    <location>
        <begin position="418"/>
        <end position="431"/>
    </location>
</feature>
<evidence type="ECO:0000313" key="4">
    <source>
        <dbReference type="Proteomes" id="UP000596742"/>
    </source>
</evidence>
<feature type="compositionally biased region" description="Basic residues" evidence="1">
    <location>
        <begin position="523"/>
        <end position="532"/>
    </location>
</feature>
<reference evidence="3" key="1">
    <citation type="submission" date="2018-11" db="EMBL/GenBank/DDBJ databases">
        <authorList>
            <person name="Alioto T."/>
            <person name="Alioto T."/>
        </authorList>
    </citation>
    <scope>NUCLEOTIDE SEQUENCE</scope>
</reference>
<feature type="compositionally biased region" description="Basic residues" evidence="1">
    <location>
        <begin position="442"/>
        <end position="454"/>
    </location>
</feature>
<feature type="region of interest" description="Disordered" evidence="1">
    <location>
        <begin position="508"/>
        <end position="533"/>
    </location>
</feature>
<evidence type="ECO:0000256" key="2">
    <source>
        <dbReference type="SAM" id="Phobius"/>
    </source>
</evidence>
<feature type="compositionally biased region" description="Basic and acidic residues" evidence="1">
    <location>
        <begin position="391"/>
        <end position="406"/>
    </location>
</feature>
<dbReference type="OrthoDB" id="10314405at2759"/>
<dbReference type="AlphaFoldDB" id="A0A8B6GFX9"/>
<keyword evidence="2" id="KW-1133">Transmembrane helix</keyword>
<name>A0A8B6GFX9_MYTGA</name>
<proteinExistence type="predicted"/>
<feature type="region of interest" description="Disordered" evidence="1">
    <location>
        <begin position="293"/>
        <end position="484"/>
    </location>
</feature>
<evidence type="ECO:0000256" key="1">
    <source>
        <dbReference type="SAM" id="MobiDB-lite"/>
    </source>
</evidence>
<keyword evidence="2" id="KW-0472">Membrane</keyword>
<accession>A0A8B6GFX9</accession>
<feature type="compositionally biased region" description="Basic and acidic residues" evidence="1">
    <location>
        <begin position="508"/>
        <end position="522"/>
    </location>
</feature>
<dbReference type="Gene3D" id="1.20.140.150">
    <property type="match status" value="1"/>
</dbReference>
<dbReference type="EMBL" id="UYJE01008389">
    <property type="protein sequence ID" value="VDI63567.1"/>
    <property type="molecule type" value="Genomic_DNA"/>
</dbReference>
<organism evidence="3 4">
    <name type="scientific">Mytilus galloprovincialis</name>
    <name type="common">Mediterranean mussel</name>
    <dbReference type="NCBI Taxonomy" id="29158"/>
    <lineage>
        <taxon>Eukaryota</taxon>
        <taxon>Metazoa</taxon>
        <taxon>Spiralia</taxon>
        <taxon>Lophotrochozoa</taxon>
        <taxon>Mollusca</taxon>
        <taxon>Bivalvia</taxon>
        <taxon>Autobranchia</taxon>
        <taxon>Pteriomorphia</taxon>
        <taxon>Mytilida</taxon>
        <taxon>Mytiloidea</taxon>
        <taxon>Mytilidae</taxon>
        <taxon>Mytilinae</taxon>
        <taxon>Mytilus</taxon>
    </lineage>
</organism>
<feature type="compositionally biased region" description="Polar residues" evidence="1">
    <location>
        <begin position="338"/>
        <end position="349"/>
    </location>
</feature>
<gene>
    <name evidence="3" type="ORF">MGAL_10B013708</name>
</gene>
<dbReference type="Proteomes" id="UP000596742">
    <property type="component" value="Unassembled WGS sequence"/>
</dbReference>
<feature type="compositionally biased region" description="Basic and acidic residues" evidence="1">
    <location>
        <begin position="328"/>
        <end position="337"/>
    </location>
</feature>
<sequence>MACKTSSLFTTRTRLAALFITYIGCFLYFVGFVTPSWITYTFDTVTYNAGFFLTCVENDCTTDVKKDSLFKMSQVLGSLGFAMYTAYGVSATLTFMWTKHWKKLKGIKLTAGITALAAGIFIAMATLTMLQSDTFEESKLSYSAYLGLVADVIAIILTPFYIIDGITTTKQLDKPRDKRQKRWDRTEPILPGLAPETTFILERCPTYHSQIMKVYNKPRPSTSKQSTKRSSTLLDMIKNKNTAIEIEKKEEKVIEQDNNKTNNEDNRDAPDKLLLFYPEVIALQPLTEKIDFENKPDVMDQETNEIRDTDIDISGTQDDSNNEILNKNQDEKQEFSNETHNTVYINESEPTGAKKKKKKKKKHHKTKKHAKEETIDPTSTDQSSLLTLPSQEKDQQADIEKPKTVDAAKSQLEEQEYDREHEIQVDPKEEQTNDDMIESTGTKKKKKKHHKKKTAAKEETTDQIITEQTNEKEERIETPPVVEHKTLELEGQLYDKITEELEVNEILKSEELKIEDKSERKDDKRKKKKKKKKDELPHFFEDFVVKYKTGAMPESTELSLDHLLQASETTSTAKENIKITEKPIPKSTINQRVVSAKFRMNKM</sequence>
<keyword evidence="2" id="KW-0812">Transmembrane</keyword>
<feature type="compositionally biased region" description="Basic residues" evidence="1">
    <location>
        <begin position="353"/>
        <end position="369"/>
    </location>
</feature>
<feature type="transmembrane region" description="Helical" evidence="2">
    <location>
        <begin position="109"/>
        <end position="130"/>
    </location>
</feature>
<feature type="transmembrane region" description="Helical" evidence="2">
    <location>
        <begin position="15"/>
        <end position="38"/>
    </location>
</feature>
<comment type="caution">
    <text evidence="3">The sequence shown here is derived from an EMBL/GenBank/DDBJ whole genome shotgun (WGS) entry which is preliminary data.</text>
</comment>
<keyword evidence="4" id="KW-1185">Reference proteome</keyword>
<feature type="compositionally biased region" description="Polar residues" evidence="1">
    <location>
        <begin position="314"/>
        <end position="327"/>
    </location>
</feature>
<feature type="compositionally biased region" description="Basic and acidic residues" evidence="1">
    <location>
        <begin position="293"/>
        <end position="310"/>
    </location>
</feature>
<protein>
    <submittedName>
        <fullName evidence="3">Uncharacterized protein</fullName>
    </submittedName>
</protein>
<feature type="transmembrane region" description="Helical" evidence="2">
    <location>
        <begin position="75"/>
        <end position="97"/>
    </location>
</feature>
<feature type="compositionally biased region" description="Basic and acidic residues" evidence="1">
    <location>
        <begin position="469"/>
        <end position="484"/>
    </location>
</feature>